<dbReference type="Proteomes" id="UP001054889">
    <property type="component" value="Unassembled WGS sequence"/>
</dbReference>
<protein>
    <submittedName>
        <fullName evidence="1">Uncharacterized protein</fullName>
    </submittedName>
</protein>
<accession>A0AAV5DRT4</accession>
<sequence>MVAELAPWAIKSIEKLQKAFLWQGMEAVSASNKCRSKVTRTRPIELGGLGIIDLTTFGYTSCACVGSGSKEWMTHAPGICFLARRSMRCVACSTSQYMFRSAVAGACCSGWTSGSMERPSRK</sequence>
<reference evidence="1" key="1">
    <citation type="journal article" date="2018" name="DNA Res.">
        <title>Multiple hybrid de novo genome assembly of finger millet, an orphan allotetraploid crop.</title>
        <authorList>
            <person name="Hatakeyama M."/>
            <person name="Aluri S."/>
            <person name="Balachadran M.T."/>
            <person name="Sivarajan S.R."/>
            <person name="Patrignani A."/>
            <person name="Gruter S."/>
            <person name="Poveda L."/>
            <person name="Shimizu-Inatsugi R."/>
            <person name="Baeten J."/>
            <person name="Francoijs K.J."/>
            <person name="Nataraja K.N."/>
            <person name="Reddy Y.A.N."/>
            <person name="Phadnis S."/>
            <person name="Ravikumar R.L."/>
            <person name="Schlapbach R."/>
            <person name="Sreeman S.M."/>
            <person name="Shimizu K.K."/>
        </authorList>
    </citation>
    <scope>NUCLEOTIDE SEQUENCE</scope>
</reference>
<reference evidence="1" key="2">
    <citation type="submission" date="2021-12" db="EMBL/GenBank/DDBJ databases">
        <title>Resequencing data analysis of finger millet.</title>
        <authorList>
            <person name="Hatakeyama M."/>
            <person name="Aluri S."/>
            <person name="Balachadran M.T."/>
            <person name="Sivarajan S.R."/>
            <person name="Poveda L."/>
            <person name="Shimizu-Inatsugi R."/>
            <person name="Schlapbach R."/>
            <person name="Sreeman S.M."/>
            <person name="Shimizu K.K."/>
        </authorList>
    </citation>
    <scope>NUCLEOTIDE SEQUENCE</scope>
</reference>
<evidence type="ECO:0000313" key="2">
    <source>
        <dbReference type="Proteomes" id="UP001054889"/>
    </source>
</evidence>
<comment type="caution">
    <text evidence="1">The sequence shown here is derived from an EMBL/GenBank/DDBJ whole genome shotgun (WGS) entry which is preliminary data.</text>
</comment>
<proteinExistence type="predicted"/>
<name>A0AAV5DRT4_ELECO</name>
<gene>
    <name evidence="1" type="primary">ga31361</name>
    <name evidence="1" type="ORF">PR202_ga31361</name>
</gene>
<evidence type="ECO:0000313" key="1">
    <source>
        <dbReference type="EMBL" id="GJN13028.1"/>
    </source>
</evidence>
<organism evidence="1 2">
    <name type="scientific">Eleusine coracana subsp. coracana</name>
    <dbReference type="NCBI Taxonomy" id="191504"/>
    <lineage>
        <taxon>Eukaryota</taxon>
        <taxon>Viridiplantae</taxon>
        <taxon>Streptophyta</taxon>
        <taxon>Embryophyta</taxon>
        <taxon>Tracheophyta</taxon>
        <taxon>Spermatophyta</taxon>
        <taxon>Magnoliopsida</taxon>
        <taxon>Liliopsida</taxon>
        <taxon>Poales</taxon>
        <taxon>Poaceae</taxon>
        <taxon>PACMAD clade</taxon>
        <taxon>Chloridoideae</taxon>
        <taxon>Cynodonteae</taxon>
        <taxon>Eleusininae</taxon>
        <taxon>Eleusine</taxon>
    </lineage>
</organism>
<dbReference type="EMBL" id="BQKI01000030">
    <property type="protein sequence ID" value="GJN13028.1"/>
    <property type="molecule type" value="Genomic_DNA"/>
</dbReference>
<dbReference type="AlphaFoldDB" id="A0AAV5DRT4"/>
<keyword evidence="2" id="KW-1185">Reference proteome</keyword>